<dbReference type="Proteomes" id="UP000315364">
    <property type="component" value="Chromosome"/>
</dbReference>
<dbReference type="InterPro" id="IPR012495">
    <property type="entry name" value="TadE-like_dom"/>
</dbReference>
<sequence>MAADPAGQRVGTEQSERRQTPDGRRHRVPQRAIHMRRAWQGLLAHLRRLALVEEATAAVEFALILPIMLLVYIGSVEASVAITTDRKVQSVAGALGDLVARSDTTISTATLEDYFQAAEGIMTPYPAGDLLQTVTQVQVLSNGTSSVVWSWQYENGIMGPGAHEAGSAFSLPAPMREIAQDNSKTTYVIVSEGSYAHMPLFGFIFNQPINLYRENFLMPRFGGNITVN</sequence>
<evidence type="ECO:0000313" key="4">
    <source>
        <dbReference type="Proteomes" id="UP000315364"/>
    </source>
</evidence>
<organism evidence="3 4">
    <name type="scientific">Devosia ginsengisoli</name>
    <dbReference type="NCBI Taxonomy" id="400770"/>
    <lineage>
        <taxon>Bacteria</taxon>
        <taxon>Pseudomonadati</taxon>
        <taxon>Pseudomonadota</taxon>
        <taxon>Alphaproteobacteria</taxon>
        <taxon>Hyphomicrobiales</taxon>
        <taxon>Devosiaceae</taxon>
        <taxon>Devosia</taxon>
    </lineage>
</organism>
<proteinExistence type="predicted"/>
<keyword evidence="4" id="KW-1185">Reference proteome</keyword>
<evidence type="ECO:0000259" key="2">
    <source>
        <dbReference type="Pfam" id="PF07811"/>
    </source>
</evidence>
<dbReference type="KEGG" id="dea:FPZ08_20890"/>
<evidence type="ECO:0000256" key="1">
    <source>
        <dbReference type="SAM" id="MobiDB-lite"/>
    </source>
</evidence>
<feature type="domain" description="TadE-like" evidence="2">
    <location>
        <begin position="56"/>
        <end position="92"/>
    </location>
</feature>
<protein>
    <submittedName>
        <fullName evidence="3">Pilus assembly protein</fullName>
    </submittedName>
</protein>
<gene>
    <name evidence="3" type="ORF">FPZ08_20890</name>
</gene>
<dbReference type="Pfam" id="PF07811">
    <property type="entry name" value="TadE"/>
    <property type="match status" value="1"/>
</dbReference>
<evidence type="ECO:0000313" key="3">
    <source>
        <dbReference type="EMBL" id="QDZ12974.1"/>
    </source>
</evidence>
<accession>A0A5B8LZ43</accession>
<dbReference type="AlphaFoldDB" id="A0A5B8LZ43"/>
<name>A0A5B8LZ43_9HYPH</name>
<reference evidence="3 4" key="1">
    <citation type="submission" date="2019-07" db="EMBL/GenBank/DDBJ databases">
        <title>Full genome sequence of Devosia sp. Gsoil 520.</title>
        <authorList>
            <person name="Im W.-T."/>
        </authorList>
    </citation>
    <scope>NUCLEOTIDE SEQUENCE [LARGE SCALE GENOMIC DNA]</scope>
    <source>
        <strain evidence="3 4">Gsoil 520</strain>
    </source>
</reference>
<feature type="compositionally biased region" description="Basic and acidic residues" evidence="1">
    <location>
        <begin position="14"/>
        <end position="23"/>
    </location>
</feature>
<dbReference type="EMBL" id="CP042304">
    <property type="protein sequence ID" value="QDZ12974.1"/>
    <property type="molecule type" value="Genomic_DNA"/>
</dbReference>
<dbReference type="OrthoDB" id="7189296at2"/>
<feature type="region of interest" description="Disordered" evidence="1">
    <location>
        <begin position="1"/>
        <end position="29"/>
    </location>
</feature>